<dbReference type="eggNOG" id="COG1262">
    <property type="taxonomic scope" value="Bacteria"/>
</dbReference>
<dbReference type="PANTHER" id="PTHR23150:SF19">
    <property type="entry name" value="FORMYLGLYCINE-GENERATING ENZYME"/>
    <property type="match status" value="1"/>
</dbReference>
<gene>
    <name evidence="2" type="ORF">LYNGBM3L_48690</name>
</gene>
<dbReference type="InterPro" id="IPR042095">
    <property type="entry name" value="SUMF_sf"/>
</dbReference>
<reference evidence="3" key="1">
    <citation type="journal article" date="2011" name="Proc. Natl. Acad. Sci. U.S.A.">
        <title>Genomic insights into the physiology and ecology of the marine filamentous cyanobacterium Lyngbya majuscula.</title>
        <authorList>
            <person name="Jones A.C."/>
            <person name="Monroe E.A."/>
            <person name="Podell S."/>
            <person name="Hess W.R."/>
            <person name="Klages S."/>
            <person name="Esquenazi E."/>
            <person name="Niessen S."/>
            <person name="Hoover H."/>
            <person name="Rothmann M."/>
            <person name="Lasken R.S."/>
            <person name="Yates J.R.III."/>
            <person name="Reinhardt R."/>
            <person name="Kube M."/>
            <person name="Burkart M.D."/>
            <person name="Allen E.E."/>
            <person name="Dorrestein P.C."/>
            <person name="Gerwick W.H."/>
            <person name="Gerwick L."/>
        </authorList>
    </citation>
    <scope>NUCLEOTIDE SEQUENCE [LARGE SCALE GENOMIC DNA]</scope>
    <source>
        <strain evidence="3">3L</strain>
    </source>
</reference>
<dbReference type="InterPro" id="IPR016187">
    <property type="entry name" value="CTDL_fold"/>
</dbReference>
<dbReference type="EMBL" id="GL890865">
    <property type="protein sequence ID" value="EGJ33171.1"/>
    <property type="molecule type" value="Genomic_DNA"/>
</dbReference>
<dbReference type="Gene3D" id="3.90.1580.10">
    <property type="entry name" value="paralog of FGE (formylglycine-generating enzyme)"/>
    <property type="match status" value="1"/>
</dbReference>
<dbReference type="GO" id="GO:0120147">
    <property type="term" value="F:formylglycine-generating oxidase activity"/>
    <property type="evidence" value="ECO:0007669"/>
    <property type="project" value="TreeGrafter"/>
</dbReference>
<evidence type="ECO:0000313" key="2">
    <source>
        <dbReference type="EMBL" id="EGJ33171.1"/>
    </source>
</evidence>
<dbReference type="PANTHER" id="PTHR23150">
    <property type="entry name" value="SULFATASE MODIFYING FACTOR 1, 2"/>
    <property type="match status" value="1"/>
</dbReference>
<organism evidence="2 3">
    <name type="scientific">Moorena producens 3L</name>
    <dbReference type="NCBI Taxonomy" id="489825"/>
    <lineage>
        <taxon>Bacteria</taxon>
        <taxon>Bacillati</taxon>
        <taxon>Cyanobacteriota</taxon>
        <taxon>Cyanophyceae</taxon>
        <taxon>Coleofasciculales</taxon>
        <taxon>Coleofasciculaceae</taxon>
        <taxon>Moorena</taxon>
    </lineage>
</organism>
<dbReference type="OrthoDB" id="569031at2"/>
<keyword evidence="3" id="KW-1185">Reference proteome</keyword>
<sequence length="428" mass="47956">MTTGFNPTPKQPGDPFYAKDWNEAIAEIARLEKTKLNQEADGSIKGPLTIEEALKTSETTPPTLQINGPLKLQSDVTVREFSSDGTLADNSNTAVPTEKAVTTYVTSAVDKFQKSRDNYAQVTSQGGTVKNLHLKGNLQLPQGCKVQQFADTIDTSRKSTLVVPTAQAVIKYVNTTLEKYSFSLEKIKLADGVFLELVQLKAGKFMMGSPGDESGRDSDEGPQHQVTVPGFWMGKYQVTQQQWQAVAGYEQVKTGISTNPSNFKGQSRPVERVTWHEAKEFCARLNQKFKGQLQGRKFRLPSEAEWEYACRAGTTTRYYFGDNSSQLGDYAWYDGNSGSKTHPVGQKKPNKWKLYDMMGNVWEWCEDTRHGNYDHAPVDGSAWFDNDNDNRLLRGGSWHHNSRGCRCADRNYSPDPRYSSYGFRVVCS</sequence>
<dbReference type="SUPFAM" id="SSF56436">
    <property type="entry name" value="C-type lectin-like"/>
    <property type="match status" value="1"/>
</dbReference>
<dbReference type="RefSeq" id="WP_008182821.1">
    <property type="nucleotide sequence ID" value="NZ_GL890865.1"/>
</dbReference>
<evidence type="ECO:0000313" key="3">
    <source>
        <dbReference type="Proteomes" id="UP000003959"/>
    </source>
</evidence>
<dbReference type="AlphaFoldDB" id="F4XQG4"/>
<feature type="domain" description="Sulfatase-modifying factor enzyme-like" evidence="1">
    <location>
        <begin position="196"/>
        <end position="426"/>
    </location>
</feature>
<accession>F4XQG4</accession>
<dbReference type="InterPro" id="IPR051043">
    <property type="entry name" value="Sulfatase_Mod_Factor_Kinase"/>
</dbReference>
<dbReference type="Proteomes" id="UP000003959">
    <property type="component" value="Unassembled WGS sequence"/>
</dbReference>
<name>F4XQG4_9CYAN</name>
<protein>
    <recommendedName>
        <fullName evidence="1">Sulfatase-modifying factor enzyme-like domain-containing protein</fullName>
    </recommendedName>
</protein>
<dbReference type="Pfam" id="PF03781">
    <property type="entry name" value="FGE-sulfatase"/>
    <property type="match status" value="1"/>
</dbReference>
<dbReference type="InterPro" id="IPR005532">
    <property type="entry name" value="SUMF_dom"/>
</dbReference>
<dbReference type="HOGENOM" id="CLU_640628_0_0_3"/>
<proteinExistence type="predicted"/>
<evidence type="ECO:0000259" key="1">
    <source>
        <dbReference type="Pfam" id="PF03781"/>
    </source>
</evidence>